<comment type="caution">
    <text evidence="12">The sequence shown here is derived from an EMBL/GenBank/DDBJ whole genome shotgun (WGS) entry which is preliminary data.</text>
</comment>
<dbReference type="EMBL" id="JADCNM010000010">
    <property type="protein sequence ID" value="KAG0465582.1"/>
    <property type="molecule type" value="Genomic_DNA"/>
</dbReference>
<reference evidence="12 13" key="1">
    <citation type="journal article" date="2020" name="Nat. Food">
        <title>A phased Vanilla planifolia genome enables genetic improvement of flavour and production.</title>
        <authorList>
            <person name="Hasing T."/>
            <person name="Tang H."/>
            <person name="Brym M."/>
            <person name="Khazi F."/>
            <person name="Huang T."/>
            <person name="Chambers A.H."/>
        </authorList>
    </citation>
    <scope>NUCLEOTIDE SEQUENCE [LARGE SCALE GENOMIC DNA]</scope>
    <source>
        <tissue evidence="12">Leaf</tissue>
    </source>
</reference>
<dbReference type="Gene3D" id="1.10.10.10">
    <property type="entry name" value="Winged helix-like DNA-binding domain superfamily/Winged helix DNA-binding domain"/>
    <property type="match status" value="3"/>
</dbReference>
<dbReference type="Pfam" id="PF08221">
    <property type="entry name" value="HTH_9"/>
    <property type="match status" value="1"/>
</dbReference>
<feature type="domain" description="DNA-directed RNA polymerase III subunit RPC3 winged-helix" evidence="11">
    <location>
        <begin position="420"/>
        <end position="494"/>
    </location>
</feature>
<evidence type="ECO:0000256" key="8">
    <source>
        <dbReference type="SAM" id="MobiDB-lite"/>
    </source>
</evidence>
<evidence type="ECO:0000256" key="7">
    <source>
        <dbReference type="RuleBase" id="RU367076"/>
    </source>
</evidence>
<dbReference type="PANTHER" id="PTHR12949:SF0">
    <property type="entry name" value="DNA-DIRECTED RNA POLYMERASE III SUBUNIT RPC3"/>
    <property type="match status" value="1"/>
</dbReference>
<proteinExistence type="inferred from homology"/>
<keyword evidence="4 7" id="KW-0240">DNA-directed RNA polymerase</keyword>
<dbReference type="OrthoDB" id="272392at2759"/>
<evidence type="ECO:0000313" key="13">
    <source>
        <dbReference type="Proteomes" id="UP000639772"/>
    </source>
</evidence>
<dbReference type="Proteomes" id="UP000639772">
    <property type="component" value="Chromosome 10"/>
</dbReference>
<keyword evidence="6 7" id="KW-0539">Nucleus</keyword>
<dbReference type="InterPro" id="IPR055207">
    <property type="entry name" value="POLR3C_WHD"/>
</dbReference>
<gene>
    <name evidence="12" type="ORF">HPP92_019746</name>
</gene>
<evidence type="ECO:0000313" key="12">
    <source>
        <dbReference type="EMBL" id="KAG0465582.1"/>
    </source>
</evidence>
<feature type="domain" description="RNA polymerase III subunit RPC82-related helix-turn-helix" evidence="10">
    <location>
        <begin position="57"/>
        <end position="115"/>
    </location>
</feature>
<dbReference type="GO" id="GO:0003697">
    <property type="term" value="F:single-stranded DNA binding"/>
    <property type="evidence" value="ECO:0007669"/>
    <property type="project" value="UniProtKB-UniRule"/>
</dbReference>
<feature type="domain" description="RNA polymerase III Rpc82 C -terminal" evidence="9">
    <location>
        <begin position="198"/>
        <end position="361"/>
    </location>
</feature>
<dbReference type="Pfam" id="PF05645">
    <property type="entry name" value="RNA_pol_Rpc82"/>
    <property type="match status" value="1"/>
</dbReference>
<organism evidence="12 13">
    <name type="scientific">Vanilla planifolia</name>
    <name type="common">Vanilla</name>
    <dbReference type="NCBI Taxonomy" id="51239"/>
    <lineage>
        <taxon>Eukaryota</taxon>
        <taxon>Viridiplantae</taxon>
        <taxon>Streptophyta</taxon>
        <taxon>Embryophyta</taxon>
        <taxon>Tracheophyta</taxon>
        <taxon>Spermatophyta</taxon>
        <taxon>Magnoliopsida</taxon>
        <taxon>Liliopsida</taxon>
        <taxon>Asparagales</taxon>
        <taxon>Orchidaceae</taxon>
        <taxon>Vanilloideae</taxon>
        <taxon>Vanilleae</taxon>
        <taxon>Vanilla</taxon>
    </lineage>
</organism>
<evidence type="ECO:0000256" key="2">
    <source>
        <dbReference type="ARBA" id="ARBA00007206"/>
    </source>
</evidence>
<dbReference type="GO" id="GO:0006351">
    <property type="term" value="P:DNA-templated transcription"/>
    <property type="evidence" value="ECO:0007669"/>
    <property type="project" value="InterPro"/>
</dbReference>
<evidence type="ECO:0000256" key="3">
    <source>
        <dbReference type="ARBA" id="ARBA00016689"/>
    </source>
</evidence>
<evidence type="ECO:0000259" key="9">
    <source>
        <dbReference type="Pfam" id="PF05645"/>
    </source>
</evidence>
<protein>
    <recommendedName>
        <fullName evidence="3 7">DNA-directed RNA polymerase III subunit RPC3</fullName>
        <shortName evidence="7">RNA polymerase III subunit C3</shortName>
    </recommendedName>
</protein>
<comment type="similarity">
    <text evidence="2 7">Belongs to the eukaryotic RPC3/POLR3C RNA polymerase subunit family.</text>
</comment>
<dbReference type="FunFam" id="1.10.10.10:FF:000515">
    <property type="entry name" value="DNA-directed RNA polymerase III subunit rpc3"/>
    <property type="match status" value="1"/>
</dbReference>
<dbReference type="InterPro" id="IPR008806">
    <property type="entry name" value="RNA_pol_III_Rpc82_C"/>
</dbReference>
<comment type="function">
    <text evidence="7">DNA-dependent RNA polymerase catalyzes the transcription of DNA into RNA using the four ribonucleoside triphosphates as substrates. Specific core component of RNA polymerase III which synthesizes small RNAs, such as 5S rRNA and tRNAs.</text>
</comment>
<accession>A0A835QD25</accession>
<comment type="subunit">
    <text evidence="7">Component of the RNA polymerase III (Pol III) complex consisting of 17 subunits.</text>
</comment>
<dbReference type="InterPro" id="IPR036388">
    <property type="entry name" value="WH-like_DNA-bd_sf"/>
</dbReference>
<keyword evidence="5 7" id="KW-0804">Transcription</keyword>
<evidence type="ECO:0000259" key="11">
    <source>
        <dbReference type="Pfam" id="PF22536"/>
    </source>
</evidence>
<name>A0A835QD25_VANPL</name>
<dbReference type="InterPro" id="IPR039748">
    <property type="entry name" value="RPC3"/>
</dbReference>
<evidence type="ECO:0000256" key="4">
    <source>
        <dbReference type="ARBA" id="ARBA00022478"/>
    </source>
</evidence>
<dbReference type="FunFam" id="1.10.10.10:FF:000218">
    <property type="entry name" value="DNA-directed RNA polymerase III subunit RPC3"/>
    <property type="match status" value="1"/>
</dbReference>
<dbReference type="GO" id="GO:0005666">
    <property type="term" value="C:RNA polymerase III complex"/>
    <property type="evidence" value="ECO:0007669"/>
    <property type="project" value="UniProtKB-UniRule"/>
</dbReference>
<evidence type="ECO:0000259" key="10">
    <source>
        <dbReference type="Pfam" id="PF08221"/>
    </source>
</evidence>
<evidence type="ECO:0000256" key="1">
    <source>
        <dbReference type="ARBA" id="ARBA00004123"/>
    </source>
</evidence>
<dbReference type="PANTHER" id="PTHR12949">
    <property type="entry name" value="RNA POLYMERASE III DNA DIRECTED -RELATED"/>
    <property type="match status" value="1"/>
</dbReference>
<dbReference type="InterPro" id="IPR013197">
    <property type="entry name" value="RNA_pol_III_RPC82-rel_HTH"/>
</dbReference>
<evidence type="ECO:0000256" key="5">
    <source>
        <dbReference type="ARBA" id="ARBA00023163"/>
    </source>
</evidence>
<comment type="subcellular location">
    <subcellularLocation>
        <location evidence="1 7">Nucleus</location>
    </subcellularLocation>
</comment>
<evidence type="ECO:0000256" key="6">
    <source>
        <dbReference type="ARBA" id="ARBA00023242"/>
    </source>
</evidence>
<sequence length="563" mass="63710">MEITGSRIPGSPTERPKRRPRPKKPRDGVFKQVRFPHSGVFAFSCFSMVGQEGISFAVLLITAHFGDIVAKVCECLICRGSLTFHEIARFTELPHGQVKNSLLVLIQHNCVQAFSVPKTVGIGGPSRVSTLYMAIFDNIIHRMRFSKFHHIVKKDLGDQCAQLLEGFLQHGRLTFQLLYGRASELSGGKAKQVDVLSMFNKLVHAQYVERCPGVPFLELKSDDEVSSARKRSKSEETKTIEEEAMIAAAPSDADRFSGIIDLMTDSGAVTNDKEEESILEVAAGNKRKHEVLEMDEEIQKTINTNEILWRANYEKFVYCLKKKACVANARSRFGDGAAIVLEALMESCDPNIKNLNFVTSSMNSILEGVRGKPGGVSLTLEHVRAILEQLGCQLCTEETGVLYSIVLKDIIESCKNDEAESLILKKYGKEAYRIFRFLTKTGRFVHTDQIIETTFLEKKEAQKILWKLWMDNYLHMEKLNLHTGGRSEVFLWKVHKELVWQHVLDYMFHAALNISQKISEKEEARQVSVGNAEAEKLRKVRYILEASLLRMDDAIMLFHDFST</sequence>
<dbReference type="Pfam" id="PF22536">
    <property type="entry name" value="WHD_POLR3C"/>
    <property type="match status" value="1"/>
</dbReference>
<dbReference type="AlphaFoldDB" id="A0A835QD25"/>
<feature type="region of interest" description="Disordered" evidence="8">
    <location>
        <begin position="1"/>
        <end position="28"/>
    </location>
</feature>